<evidence type="ECO:0000259" key="2">
    <source>
        <dbReference type="PROSITE" id="PS50104"/>
    </source>
</evidence>
<reference evidence="4" key="2">
    <citation type="submission" date="2019-10" db="EMBL/GenBank/DDBJ databases">
        <title>A de novo genome assembly of a pear dwarfing rootstock.</title>
        <authorList>
            <person name="Wang F."/>
            <person name="Wang J."/>
            <person name="Li S."/>
            <person name="Zhang Y."/>
            <person name="Fang M."/>
            <person name="Ma L."/>
            <person name="Zhao Y."/>
            <person name="Jiang S."/>
        </authorList>
    </citation>
    <scope>NUCLEOTIDE SEQUENCE [LARGE SCALE GENOMIC DNA]</scope>
</reference>
<name>A0A5N5FW20_9ROSA</name>
<keyword evidence="1" id="KW-0520">NAD</keyword>
<evidence type="ECO:0000256" key="1">
    <source>
        <dbReference type="ARBA" id="ARBA00023027"/>
    </source>
</evidence>
<accession>A0A5N5FW20</accession>
<dbReference type="Proteomes" id="UP000327157">
    <property type="component" value="Chromosome 10"/>
</dbReference>
<dbReference type="Pfam" id="PF01582">
    <property type="entry name" value="TIR"/>
    <property type="match status" value="1"/>
</dbReference>
<evidence type="ECO:0000313" key="4">
    <source>
        <dbReference type="Proteomes" id="UP000327157"/>
    </source>
</evidence>
<dbReference type="PANTHER" id="PTHR32009">
    <property type="entry name" value="TMV RESISTANCE PROTEIN N-LIKE"/>
    <property type="match status" value="1"/>
</dbReference>
<dbReference type="InterPro" id="IPR000157">
    <property type="entry name" value="TIR_dom"/>
</dbReference>
<protein>
    <submittedName>
        <fullName evidence="3">TMV resistance protein N-like</fullName>
    </submittedName>
</protein>
<proteinExistence type="predicted"/>
<dbReference type="InterPro" id="IPR035897">
    <property type="entry name" value="Toll_tir_struct_dom_sf"/>
</dbReference>
<comment type="caution">
    <text evidence="3">The sequence shown here is derived from an EMBL/GenBank/DDBJ whole genome shotgun (WGS) entry which is preliminary data.</text>
</comment>
<dbReference type="FunFam" id="3.40.50.10140:FF:000007">
    <property type="entry name" value="Disease resistance protein (TIR-NBS-LRR class)"/>
    <property type="match status" value="1"/>
</dbReference>
<dbReference type="PANTHER" id="PTHR32009:SF155">
    <property type="entry name" value="DISEASE RESISTANCE PROTEIN (TIR-NBS-LRR CLASS)"/>
    <property type="match status" value="1"/>
</dbReference>
<reference evidence="3 4" key="1">
    <citation type="submission" date="2019-09" db="EMBL/GenBank/DDBJ databases">
        <authorList>
            <person name="Ou C."/>
        </authorList>
    </citation>
    <scope>NUCLEOTIDE SEQUENCE [LARGE SCALE GENOMIC DNA]</scope>
    <source>
        <strain evidence="3">S2</strain>
        <tissue evidence="3">Leaf</tissue>
    </source>
</reference>
<gene>
    <name evidence="3" type="ORF">D8674_003469</name>
</gene>
<sequence>MVDIEGASPSLTPSWEYHVFLSFRGEYTRNNFTDHLYTALCQKGIKTFRVHDELIRGEEISATLCKVIEDSKISIIIFSENYVSSNWCLDELVKILECKKSKKQMVWPVFYKVNPSDVRKHRGSFGDALAKLEGKYKDDIKKVHKCWKALTEAANLSGWPLGV</sequence>
<feature type="domain" description="TIR" evidence="2">
    <location>
        <begin position="15"/>
        <end position="154"/>
    </location>
</feature>
<dbReference type="GO" id="GO:0007165">
    <property type="term" value="P:signal transduction"/>
    <property type="evidence" value="ECO:0007669"/>
    <property type="project" value="InterPro"/>
</dbReference>
<dbReference type="OrthoDB" id="1905256at2759"/>
<dbReference type="AlphaFoldDB" id="A0A5N5FW20"/>
<keyword evidence="4" id="KW-1185">Reference proteome</keyword>
<reference evidence="3 4" key="3">
    <citation type="submission" date="2019-11" db="EMBL/GenBank/DDBJ databases">
        <title>A de novo genome assembly of a pear dwarfing rootstock.</title>
        <authorList>
            <person name="Wang F."/>
            <person name="Wang J."/>
            <person name="Li S."/>
            <person name="Zhang Y."/>
            <person name="Fang M."/>
            <person name="Ma L."/>
            <person name="Zhao Y."/>
            <person name="Jiang S."/>
        </authorList>
    </citation>
    <scope>NUCLEOTIDE SEQUENCE [LARGE SCALE GENOMIC DNA]</scope>
    <source>
        <strain evidence="3">S2</strain>
        <tissue evidence="3">Leaf</tissue>
    </source>
</reference>
<evidence type="ECO:0000313" key="3">
    <source>
        <dbReference type="EMBL" id="KAB2602464.1"/>
    </source>
</evidence>
<dbReference type="SMART" id="SM00255">
    <property type="entry name" value="TIR"/>
    <property type="match status" value="1"/>
</dbReference>
<dbReference type="Gene3D" id="3.40.50.10140">
    <property type="entry name" value="Toll/interleukin-1 receptor homology (TIR) domain"/>
    <property type="match status" value="1"/>
</dbReference>
<dbReference type="EMBL" id="SMOL01000695">
    <property type="protein sequence ID" value="KAB2602464.1"/>
    <property type="molecule type" value="Genomic_DNA"/>
</dbReference>
<organism evidence="3 4">
    <name type="scientific">Pyrus ussuriensis x Pyrus communis</name>
    <dbReference type="NCBI Taxonomy" id="2448454"/>
    <lineage>
        <taxon>Eukaryota</taxon>
        <taxon>Viridiplantae</taxon>
        <taxon>Streptophyta</taxon>
        <taxon>Embryophyta</taxon>
        <taxon>Tracheophyta</taxon>
        <taxon>Spermatophyta</taxon>
        <taxon>Magnoliopsida</taxon>
        <taxon>eudicotyledons</taxon>
        <taxon>Gunneridae</taxon>
        <taxon>Pentapetalae</taxon>
        <taxon>rosids</taxon>
        <taxon>fabids</taxon>
        <taxon>Rosales</taxon>
        <taxon>Rosaceae</taxon>
        <taxon>Amygdaloideae</taxon>
        <taxon>Maleae</taxon>
        <taxon>Pyrus</taxon>
    </lineage>
</organism>
<dbReference type="SUPFAM" id="SSF52200">
    <property type="entry name" value="Toll/Interleukin receptor TIR domain"/>
    <property type="match status" value="1"/>
</dbReference>
<dbReference type="PROSITE" id="PS50104">
    <property type="entry name" value="TIR"/>
    <property type="match status" value="1"/>
</dbReference>